<evidence type="ECO:0000256" key="8">
    <source>
        <dbReference type="ARBA" id="ARBA00022927"/>
    </source>
</evidence>
<keyword evidence="8" id="KW-0653">Protein transport</keyword>
<comment type="subcellular location">
    <subcellularLocation>
        <location evidence="1">Cell membrane</location>
        <topology evidence="1">Peripheral membrane protein</topology>
        <orientation evidence="1">Cytoplasmic side</orientation>
    </subcellularLocation>
</comment>
<evidence type="ECO:0000256" key="7">
    <source>
        <dbReference type="ARBA" id="ARBA00022795"/>
    </source>
</evidence>
<keyword evidence="10" id="KW-1006">Bacterial flagellum protein export</keyword>
<dbReference type="STRING" id="1121256.SAMN02746089_01060"/>
<dbReference type="GO" id="GO:0015031">
    <property type="term" value="P:protein transport"/>
    <property type="evidence" value="ECO:0007669"/>
    <property type="project" value="UniProtKB-KW"/>
</dbReference>
<dbReference type="RefSeq" id="WP_073342375.1">
    <property type="nucleotide sequence ID" value="NZ_FQVH01000008.1"/>
</dbReference>
<dbReference type="GO" id="GO:0071973">
    <property type="term" value="P:bacterial-type flagellum-dependent cell motility"/>
    <property type="evidence" value="ECO:0007669"/>
    <property type="project" value="InterPro"/>
</dbReference>
<evidence type="ECO:0000256" key="5">
    <source>
        <dbReference type="ARBA" id="ARBA00022475"/>
    </source>
</evidence>
<dbReference type="GO" id="GO:0006935">
    <property type="term" value="P:chemotaxis"/>
    <property type="evidence" value="ECO:0007669"/>
    <property type="project" value="UniProtKB-KW"/>
</dbReference>
<dbReference type="Pfam" id="PF02050">
    <property type="entry name" value="FliJ"/>
    <property type="match status" value="1"/>
</dbReference>
<dbReference type="GO" id="GO:0044781">
    <property type="term" value="P:bacterial-type flagellum organization"/>
    <property type="evidence" value="ECO:0007669"/>
    <property type="project" value="UniProtKB-KW"/>
</dbReference>
<keyword evidence="7" id="KW-1005">Bacterial flagellum biogenesis</keyword>
<dbReference type="GO" id="GO:0005886">
    <property type="term" value="C:plasma membrane"/>
    <property type="evidence" value="ECO:0007669"/>
    <property type="project" value="UniProtKB-SubCell"/>
</dbReference>
<evidence type="ECO:0000313" key="11">
    <source>
        <dbReference type="EMBL" id="SHE94958.1"/>
    </source>
</evidence>
<organism evidence="11 12">
    <name type="scientific">Caldanaerobius fijiensis DSM 17918</name>
    <dbReference type="NCBI Taxonomy" id="1121256"/>
    <lineage>
        <taxon>Bacteria</taxon>
        <taxon>Bacillati</taxon>
        <taxon>Bacillota</taxon>
        <taxon>Clostridia</taxon>
        <taxon>Thermoanaerobacterales</taxon>
        <taxon>Thermoanaerobacteraceae</taxon>
        <taxon>Caldanaerobius</taxon>
    </lineage>
</organism>
<evidence type="ECO:0000256" key="6">
    <source>
        <dbReference type="ARBA" id="ARBA00022500"/>
    </source>
</evidence>
<dbReference type="InterPro" id="IPR053716">
    <property type="entry name" value="Flag_assembly_chemotaxis_eff"/>
</dbReference>
<evidence type="ECO:0000313" key="12">
    <source>
        <dbReference type="Proteomes" id="UP000184088"/>
    </source>
</evidence>
<dbReference type="EMBL" id="FQVH01000008">
    <property type="protein sequence ID" value="SHE94958.1"/>
    <property type="molecule type" value="Genomic_DNA"/>
</dbReference>
<dbReference type="Proteomes" id="UP000184088">
    <property type="component" value="Unassembled WGS sequence"/>
</dbReference>
<reference evidence="11 12" key="1">
    <citation type="submission" date="2016-11" db="EMBL/GenBank/DDBJ databases">
        <authorList>
            <person name="Jaros S."/>
            <person name="Januszkiewicz K."/>
            <person name="Wedrychowicz H."/>
        </authorList>
    </citation>
    <scope>NUCLEOTIDE SEQUENCE [LARGE SCALE GENOMIC DNA]</scope>
    <source>
        <strain evidence="11 12">DSM 17918</strain>
    </source>
</reference>
<sequence length="149" mass="17878">MGYVFRLKKIADLNVQRQKKLKIEFSREMMRLQDAVELLNTYISRERDIMDYLKRMESNSSLSALEYQYSYKSLEGVRGDIAAQYDVVRKIQEDVDRIRQELVKISQDVKMLDKLDEKCYKEYIGNLTKIEQKNIDQFICNRYKVKKVI</sequence>
<accession>A0A1M4XNE5</accession>
<gene>
    <name evidence="11" type="ORF">SAMN02746089_01060</name>
</gene>
<evidence type="ECO:0000256" key="10">
    <source>
        <dbReference type="ARBA" id="ARBA00023225"/>
    </source>
</evidence>
<keyword evidence="6" id="KW-0145">Chemotaxis</keyword>
<evidence type="ECO:0000256" key="9">
    <source>
        <dbReference type="ARBA" id="ARBA00023136"/>
    </source>
</evidence>
<proteinExistence type="inferred from homology"/>
<dbReference type="InterPro" id="IPR012823">
    <property type="entry name" value="Flagell_FliJ"/>
</dbReference>
<keyword evidence="12" id="KW-1185">Reference proteome</keyword>
<protein>
    <recommendedName>
        <fullName evidence="3">Flagellar FliJ protein</fullName>
    </recommendedName>
</protein>
<comment type="similarity">
    <text evidence="2">Belongs to the FliJ family.</text>
</comment>
<dbReference type="GO" id="GO:0009288">
    <property type="term" value="C:bacterial-type flagellum"/>
    <property type="evidence" value="ECO:0007669"/>
    <property type="project" value="InterPro"/>
</dbReference>
<dbReference type="AlphaFoldDB" id="A0A1M4XNE5"/>
<evidence type="ECO:0000256" key="2">
    <source>
        <dbReference type="ARBA" id="ARBA00010004"/>
    </source>
</evidence>
<dbReference type="OrthoDB" id="9838318at2"/>
<keyword evidence="4" id="KW-0813">Transport</keyword>
<name>A0A1M4XNE5_9THEO</name>
<dbReference type="Gene3D" id="1.10.287.1700">
    <property type="match status" value="1"/>
</dbReference>
<keyword evidence="5" id="KW-1003">Cell membrane</keyword>
<evidence type="ECO:0000256" key="1">
    <source>
        <dbReference type="ARBA" id="ARBA00004413"/>
    </source>
</evidence>
<evidence type="ECO:0000256" key="4">
    <source>
        <dbReference type="ARBA" id="ARBA00022448"/>
    </source>
</evidence>
<keyword evidence="9" id="KW-0472">Membrane</keyword>
<evidence type="ECO:0000256" key="3">
    <source>
        <dbReference type="ARBA" id="ARBA00020392"/>
    </source>
</evidence>